<keyword evidence="3" id="KW-1185">Reference proteome</keyword>
<evidence type="ECO:0000313" key="3">
    <source>
        <dbReference type="Proteomes" id="UP001500751"/>
    </source>
</evidence>
<evidence type="ECO:0000256" key="1">
    <source>
        <dbReference type="SAM" id="MobiDB-lite"/>
    </source>
</evidence>
<protein>
    <submittedName>
        <fullName evidence="2">Uncharacterized protein</fullName>
    </submittedName>
</protein>
<dbReference type="Proteomes" id="UP001500751">
    <property type="component" value="Unassembled WGS sequence"/>
</dbReference>
<gene>
    <name evidence="2" type="ORF">GCM10009839_17560</name>
</gene>
<evidence type="ECO:0000313" key="2">
    <source>
        <dbReference type="EMBL" id="GAA2021172.1"/>
    </source>
</evidence>
<feature type="compositionally biased region" description="Pro residues" evidence="1">
    <location>
        <begin position="106"/>
        <end position="117"/>
    </location>
</feature>
<dbReference type="EMBL" id="BAAAQN010000007">
    <property type="protein sequence ID" value="GAA2021172.1"/>
    <property type="molecule type" value="Genomic_DNA"/>
</dbReference>
<sequence length="117" mass="12640">MNPEPADRESAAPSFEVPGLDESLAASVFDELKRVAAYAIAQAIKRHRNESIAGWVMDKEEDNRPRGNIPPGRISCYTRRMAGRRLATVQVGVALDLGGAGSEPTLSPPWTEPGPSR</sequence>
<reference evidence="3" key="1">
    <citation type="journal article" date="2019" name="Int. J. Syst. Evol. Microbiol.">
        <title>The Global Catalogue of Microorganisms (GCM) 10K type strain sequencing project: providing services to taxonomists for standard genome sequencing and annotation.</title>
        <authorList>
            <consortium name="The Broad Institute Genomics Platform"/>
            <consortium name="The Broad Institute Genome Sequencing Center for Infectious Disease"/>
            <person name="Wu L."/>
            <person name="Ma J."/>
        </authorList>
    </citation>
    <scope>NUCLEOTIDE SEQUENCE [LARGE SCALE GENOMIC DNA]</scope>
    <source>
        <strain evidence="3">JCM 16014</strain>
    </source>
</reference>
<name>A0ABP5F977_9ACTN</name>
<feature type="region of interest" description="Disordered" evidence="1">
    <location>
        <begin position="97"/>
        <end position="117"/>
    </location>
</feature>
<accession>A0ABP5F977</accession>
<proteinExistence type="predicted"/>
<comment type="caution">
    <text evidence="2">The sequence shown here is derived from an EMBL/GenBank/DDBJ whole genome shotgun (WGS) entry which is preliminary data.</text>
</comment>
<organism evidence="2 3">
    <name type="scientific">Catenulispora yoronensis</name>
    <dbReference type="NCBI Taxonomy" id="450799"/>
    <lineage>
        <taxon>Bacteria</taxon>
        <taxon>Bacillati</taxon>
        <taxon>Actinomycetota</taxon>
        <taxon>Actinomycetes</taxon>
        <taxon>Catenulisporales</taxon>
        <taxon>Catenulisporaceae</taxon>
        <taxon>Catenulispora</taxon>
    </lineage>
</organism>